<reference evidence="1" key="2">
    <citation type="submission" date="2023-05" db="EMBL/GenBank/DDBJ databases">
        <authorList>
            <person name="Fouks B."/>
        </authorList>
    </citation>
    <scope>NUCLEOTIDE SEQUENCE</scope>
    <source>
        <strain evidence="1">Stay&amp;Tobe</strain>
        <tissue evidence="1">Testes</tissue>
    </source>
</reference>
<accession>A0AAD8E6X5</accession>
<dbReference type="EMBL" id="JASPKZ010008857">
    <property type="protein sequence ID" value="KAJ9578862.1"/>
    <property type="molecule type" value="Genomic_DNA"/>
</dbReference>
<gene>
    <name evidence="1" type="ORF">L9F63_004921</name>
</gene>
<feature type="non-terminal residue" evidence="1">
    <location>
        <position position="109"/>
    </location>
</feature>
<dbReference type="Proteomes" id="UP001233999">
    <property type="component" value="Unassembled WGS sequence"/>
</dbReference>
<dbReference type="AlphaFoldDB" id="A0AAD8E6X5"/>
<protein>
    <submittedName>
        <fullName evidence="1">Uncharacterized protein</fullName>
    </submittedName>
</protein>
<evidence type="ECO:0000313" key="1">
    <source>
        <dbReference type="EMBL" id="KAJ9578862.1"/>
    </source>
</evidence>
<keyword evidence="2" id="KW-1185">Reference proteome</keyword>
<comment type="caution">
    <text evidence="1">The sequence shown here is derived from an EMBL/GenBank/DDBJ whole genome shotgun (WGS) entry which is preliminary data.</text>
</comment>
<feature type="non-terminal residue" evidence="1">
    <location>
        <position position="1"/>
    </location>
</feature>
<evidence type="ECO:0000313" key="2">
    <source>
        <dbReference type="Proteomes" id="UP001233999"/>
    </source>
</evidence>
<name>A0AAD8E6X5_DIPPU</name>
<sequence>SEDECLSKTFVIFTLIMFSVYAEKRNLIESTKEFNWKNRRISVILCDADVVVYADENNGSSPEDFGWIDSVNSVDSDWIQSLSVNQQREEEVVHLIDINQSTRMQRFLL</sequence>
<organism evidence="1 2">
    <name type="scientific">Diploptera punctata</name>
    <name type="common">Pacific beetle cockroach</name>
    <dbReference type="NCBI Taxonomy" id="6984"/>
    <lineage>
        <taxon>Eukaryota</taxon>
        <taxon>Metazoa</taxon>
        <taxon>Ecdysozoa</taxon>
        <taxon>Arthropoda</taxon>
        <taxon>Hexapoda</taxon>
        <taxon>Insecta</taxon>
        <taxon>Pterygota</taxon>
        <taxon>Neoptera</taxon>
        <taxon>Polyneoptera</taxon>
        <taxon>Dictyoptera</taxon>
        <taxon>Blattodea</taxon>
        <taxon>Blaberoidea</taxon>
        <taxon>Blaberidae</taxon>
        <taxon>Diplopterinae</taxon>
        <taxon>Diploptera</taxon>
    </lineage>
</organism>
<proteinExistence type="predicted"/>
<reference evidence="1" key="1">
    <citation type="journal article" date="2023" name="IScience">
        <title>Live-bearing cockroach genome reveals convergent evolutionary mechanisms linked to viviparity in insects and beyond.</title>
        <authorList>
            <person name="Fouks B."/>
            <person name="Harrison M.C."/>
            <person name="Mikhailova A.A."/>
            <person name="Marchal E."/>
            <person name="English S."/>
            <person name="Carruthers M."/>
            <person name="Jennings E.C."/>
            <person name="Chiamaka E.L."/>
            <person name="Frigard R.A."/>
            <person name="Pippel M."/>
            <person name="Attardo G.M."/>
            <person name="Benoit J.B."/>
            <person name="Bornberg-Bauer E."/>
            <person name="Tobe S.S."/>
        </authorList>
    </citation>
    <scope>NUCLEOTIDE SEQUENCE</scope>
    <source>
        <strain evidence="1">Stay&amp;Tobe</strain>
    </source>
</reference>